<dbReference type="EC" id="3.1.1.11" evidence="3 10"/>
<evidence type="ECO:0000256" key="9">
    <source>
        <dbReference type="PROSITE-ProRule" id="PRU10040"/>
    </source>
</evidence>
<dbReference type="GO" id="GO:0042545">
    <property type="term" value="P:cell wall modification"/>
    <property type="evidence" value="ECO:0007669"/>
    <property type="project" value="UniProtKB-UniRule"/>
</dbReference>
<comment type="caution">
    <text evidence="12">The sequence shown here is derived from an EMBL/GenBank/DDBJ whole genome shotgun (WGS) entry which is preliminary data.</text>
</comment>
<dbReference type="SUPFAM" id="SSF51126">
    <property type="entry name" value="Pectin lyase-like"/>
    <property type="match status" value="1"/>
</dbReference>
<keyword evidence="10" id="KW-0732">Signal</keyword>
<feature type="domain" description="Pectinesterase catalytic" evidence="11">
    <location>
        <begin position="42"/>
        <end position="326"/>
    </location>
</feature>
<dbReference type="InterPro" id="IPR033131">
    <property type="entry name" value="Pectinesterase_Asp_AS"/>
</dbReference>
<dbReference type="GO" id="GO:0045490">
    <property type="term" value="P:pectin catabolic process"/>
    <property type="evidence" value="ECO:0007669"/>
    <property type="project" value="UniProtKB-UniRule"/>
</dbReference>
<evidence type="ECO:0000256" key="7">
    <source>
        <dbReference type="ARBA" id="ARBA00047928"/>
    </source>
</evidence>
<feature type="active site" evidence="9">
    <location>
        <position position="192"/>
    </location>
</feature>
<dbReference type="FunFam" id="2.160.20.10:FF:000013">
    <property type="entry name" value="Pectinesterase"/>
    <property type="match status" value="1"/>
</dbReference>
<proteinExistence type="inferred from homology"/>
<evidence type="ECO:0000259" key="11">
    <source>
        <dbReference type="Pfam" id="PF01095"/>
    </source>
</evidence>
<dbReference type="PANTHER" id="PTHR31321:SF134">
    <property type="entry name" value="PECTINESTERASE"/>
    <property type="match status" value="1"/>
</dbReference>
<evidence type="ECO:0000256" key="4">
    <source>
        <dbReference type="ARBA" id="ARBA00022801"/>
    </source>
</evidence>
<keyword evidence="4 10" id="KW-0378">Hydrolase</keyword>
<dbReference type="InterPro" id="IPR000070">
    <property type="entry name" value="Pectinesterase_cat"/>
</dbReference>
<feature type="signal peptide" evidence="10">
    <location>
        <begin position="1"/>
        <end position="34"/>
    </location>
</feature>
<feature type="chain" id="PRO_5041781660" description="Pectinesterase" evidence="10">
    <location>
        <begin position="35"/>
        <end position="335"/>
    </location>
</feature>
<dbReference type="Pfam" id="PF01095">
    <property type="entry name" value="Pectinesterase"/>
    <property type="match status" value="1"/>
</dbReference>
<dbReference type="PANTHER" id="PTHR31321">
    <property type="entry name" value="ACYL-COA THIOESTER HYDROLASE YBHC-RELATED"/>
    <property type="match status" value="1"/>
</dbReference>
<evidence type="ECO:0000256" key="10">
    <source>
        <dbReference type="RuleBase" id="RU000589"/>
    </source>
</evidence>
<accession>A0AAD8TZX7</accession>
<dbReference type="AlphaFoldDB" id="A0AAD8TZX7"/>
<dbReference type="PROSITE" id="PS00503">
    <property type="entry name" value="PECTINESTERASE_2"/>
    <property type="match status" value="1"/>
</dbReference>
<comment type="function">
    <text evidence="8">Acts in the modification of cell walls via demethylesterification of cell wall pectin.</text>
</comment>
<organism evidence="12 13">
    <name type="scientific">Lolium multiflorum</name>
    <name type="common">Italian ryegrass</name>
    <name type="synonym">Lolium perenne subsp. multiflorum</name>
    <dbReference type="NCBI Taxonomy" id="4521"/>
    <lineage>
        <taxon>Eukaryota</taxon>
        <taxon>Viridiplantae</taxon>
        <taxon>Streptophyta</taxon>
        <taxon>Embryophyta</taxon>
        <taxon>Tracheophyta</taxon>
        <taxon>Spermatophyta</taxon>
        <taxon>Magnoliopsida</taxon>
        <taxon>Liliopsida</taxon>
        <taxon>Poales</taxon>
        <taxon>Poaceae</taxon>
        <taxon>BOP clade</taxon>
        <taxon>Pooideae</taxon>
        <taxon>Poodae</taxon>
        <taxon>Poeae</taxon>
        <taxon>Poeae Chloroplast Group 2 (Poeae type)</taxon>
        <taxon>Loliodinae</taxon>
        <taxon>Loliinae</taxon>
        <taxon>Lolium</taxon>
    </lineage>
</organism>
<keyword evidence="6" id="KW-0325">Glycoprotein</keyword>
<evidence type="ECO:0000313" key="12">
    <source>
        <dbReference type="EMBL" id="KAK1695158.1"/>
    </source>
</evidence>
<evidence type="ECO:0000256" key="1">
    <source>
        <dbReference type="ARBA" id="ARBA00005184"/>
    </source>
</evidence>
<sequence length="335" mass="35807">MTKLGVSTTLATLALAIGAVALALTATAPRGCDAAGGVVRSIFVNNKQAADFKSVQAAIDSIPLGNNQWIRIHVAAGVYFEKVLVPLNKSFILLEGEGKDQTFIEWADHAGGDTVTASSPTFTSYPTDFMARDISFKNTYDGVSNMAPAVAALVAGDRSSFYRCGFISVQDTLSDLFGRHYYENCYIEGSTDFIFGNGQTIFQGCEVSTGRSAVTPGFITAHGRNSAQDGTGFVFNGGKVSGVTPAYLGRAWRAYARVIFYQTDMSDVVVSQGWDAWNYKGQEGSLTMVESGCTGKGSNTTGRVPWEKTLSSQEIANFVNVSYVSADGWLAAQPR</sequence>
<protein>
    <recommendedName>
        <fullName evidence="3 10">Pectinesterase</fullName>
        <ecNumber evidence="3 10">3.1.1.11</ecNumber>
    </recommendedName>
</protein>
<dbReference type="InterPro" id="IPR011050">
    <property type="entry name" value="Pectin_lyase_fold/virulence"/>
</dbReference>
<evidence type="ECO:0000313" key="13">
    <source>
        <dbReference type="Proteomes" id="UP001231189"/>
    </source>
</evidence>
<reference evidence="12" key="1">
    <citation type="submission" date="2023-07" db="EMBL/GenBank/DDBJ databases">
        <title>A chromosome-level genome assembly of Lolium multiflorum.</title>
        <authorList>
            <person name="Chen Y."/>
            <person name="Copetti D."/>
            <person name="Kolliker R."/>
            <person name="Studer B."/>
        </authorList>
    </citation>
    <scope>NUCLEOTIDE SEQUENCE</scope>
    <source>
        <strain evidence="12">02402/16</strain>
        <tissue evidence="12">Leaf</tissue>
    </source>
</reference>
<dbReference type="GO" id="GO:0030599">
    <property type="term" value="F:pectinesterase activity"/>
    <property type="evidence" value="ECO:0007669"/>
    <property type="project" value="UniProtKB-UniRule"/>
</dbReference>
<evidence type="ECO:0000256" key="6">
    <source>
        <dbReference type="ARBA" id="ARBA00023180"/>
    </source>
</evidence>
<keyword evidence="5 10" id="KW-0063">Aspartyl esterase</keyword>
<keyword evidence="13" id="KW-1185">Reference proteome</keyword>
<gene>
    <name evidence="12" type="ORF">QYE76_011855</name>
</gene>
<name>A0AAD8TZX7_LOLMU</name>
<dbReference type="Proteomes" id="UP001231189">
    <property type="component" value="Unassembled WGS sequence"/>
</dbReference>
<dbReference type="Gene3D" id="2.160.20.10">
    <property type="entry name" value="Single-stranded right-handed beta-helix, Pectin lyase-like"/>
    <property type="match status" value="1"/>
</dbReference>
<comment type="pathway">
    <text evidence="1 10">Glycan metabolism; pectin degradation; 2-dehydro-3-deoxy-D-gluconate from pectin: step 1/5.</text>
</comment>
<evidence type="ECO:0000256" key="5">
    <source>
        <dbReference type="ARBA" id="ARBA00023085"/>
    </source>
</evidence>
<evidence type="ECO:0000256" key="2">
    <source>
        <dbReference type="ARBA" id="ARBA00008891"/>
    </source>
</evidence>
<dbReference type="InterPro" id="IPR012334">
    <property type="entry name" value="Pectin_lyas_fold"/>
</dbReference>
<evidence type="ECO:0000256" key="3">
    <source>
        <dbReference type="ARBA" id="ARBA00013229"/>
    </source>
</evidence>
<comment type="catalytic activity">
    <reaction evidence="7 10">
        <text>[(1-&gt;4)-alpha-D-galacturonosyl methyl ester](n) + n H2O = [(1-&gt;4)-alpha-D-galacturonosyl](n) + n methanol + n H(+)</text>
        <dbReference type="Rhea" id="RHEA:22380"/>
        <dbReference type="Rhea" id="RHEA-COMP:14570"/>
        <dbReference type="Rhea" id="RHEA-COMP:14573"/>
        <dbReference type="ChEBI" id="CHEBI:15377"/>
        <dbReference type="ChEBI" id="CHEBI:15378"/>
        <dbReference type="ChEBI" id="CHEBI:17790"/>
        <dbReference type="ChEBI" id="CHEBI:140522"/>
        <dbReference type="ChEBI" id="CHEBI:140523"/>
        <dbReference type="EC" id="3.1.1.11"/>
    </reaction>
</comment>
<dbReference type="EMBL" id="JAUUTY010000001">
    <property type="protein sequence ID" value="KAK1695158.1"/>
    <property type="molecule type" value="Genomic_DNA"/>
</dbReference>
<evidence type="ECO:0000256" key="8">
    <source>
        <dbReference type="ARBA" id="ARBA00057335"/>
    </source>
</evidence>
<comment type="similarity">
    <text evidence="2">Belongs to the pectinesterase family.</text>
</comment>